<dbReference type="InterPro" id="IPR004113">
    <property type="entry name" value="FAD-bd_oxidored_4_C"/>
</dbReference>
<evidence type="ECO:0000256" key="7">
    <source>
        <dbReference type="PIRSR" id="PIRSR625650-3"/>
    </source>
</evidence>
<comment type="cofactor">
    <cofactor evidence="1 7">
        <name>FAD</name>
        <dbReference type="ChEBI" id="CHEBI:57692"/>
    </cofactor>
</comment>
<feature type="binding site" evidence="7">
    <location>
        <begin position="148"/>
        <end position="154"/>
    </location>
    <ligand>
        <name>FAD</name>
        <dbReference type="ChEBI" id="CHEBI:57692"/>
    </ligand>
</feature>
<dbReference type="Gene3D" id="1.10.45.10">
    <property type="entry name" value="Vanillyl-alcohol Oxidase, Chain A, domain 4"/>
    <property type="match status" value="1"/>
</dbReference>
<dbReference type="InterPro" id="IPR016166">
    <property type="entry name" value="FAD-bd_PCMH"/>
</dbReference>
<dbReference type="Proteomes" id="UP001228113">
    <property type="component" value="Chromosome"/>
</dbReference>
<feature type="active site" description="Proton donor/acceptor" evidence="5">
    <location>
        <position position="482"/>
    </location>
</feature>
<dbReference type="GO" id="GO:0008609">
    <property type="term" value="F:alkylglycerone-phosphate synthase activity"/>
    <property type="evidence" value="ECO:0007669"/>
    <property type="project" value="InterPro"/>
</dbReference>
<evidence type="ECO:0000256" key="2">
    <source>
        <dbReference type="ARBA" id="ARBA00008000"/>
    </source>
</evidence>
<evidence type="ECO:0000256" key="1">
    <source>
        <dbReference type="ARBA" id="ARBA00001974"/>
    </source>
</evidence>
<comment type="similarity">
    <text evidence="2">Belongs to the FAD-binding oxidoreductase/transferase type 4 family.</text>
</comment>
<dbReference type="InterPro" id="IPR025650">
    <property type="entry name" value="Alkyl-DHAP_Synthase"/>
</dbReference>
<dbReference type="Pfam" id="PF01565">
    <property type="entry name" value="FAD_binding_4"/>
    <property type="match status" value="1"/>
</dbReference>
<evidence type="ECO:0000256" key="6">
    <source>
        <dbReference type="PIRSR" id="PIRSR625650-2"/>
    </source>
</evidence>
<evidence type="ECO:0000259" key="9">
    <source>
        <dbReference type="PROSITE" id="PS51387"/>
    </source>
</evidence>
<gene>
    <name evidence="10" type="ORF">METESE_04710</name>
</gene>
<keyword evidence="11" id="KW-1185">Reference proteome</keyword>
<dbReference type="SUPFAM" id="SSF55103">
    <property type="entry name" value="FAD-linked oxidases, C-terminal domain"/>
    <property type="match status" value="1"/>
</dbReference>
<dbReference type="InterPro" id="IPR016164">
    <property type="entry name" value="FAD-linked_Oxase-like_C"/>
</dbReference>
<evidence type="ECO:0000256" key="8">
    <source>
        <dbReference type="PIRSR" id="PIRSR625650-4"/>
    </source>
</evidence>
<dbReference type="InterPro" id="IPR036318">
    <property type="entry name" value="FAD-bd_PCMH-like_sf"/>
</dbReference>
<name>A0AA48HC03_9BACT</name>
<feature type="site" description="Important for enzyme activity" evidence="8">
    <location>
        <position position="339"/>
    </location>
</feature>
<dbReference type="Pfam" id="PF02913">
    <property type="entry name" value="FAD-oxidase_C"/>
    <property type="match status" value="1"/>
</dbReference>
<sequence>MSRREPLPWIHEPPPPGSWRSIFKWGDPGTFKHPNARLCDLMRRTFGLDEAAFREPRRPGLAPVAFPEPPGLPEGVLAAFRAVLGEGGVETGAYARLRAGTGKTMLDLLRLREGLAVDLPAAVLHPRNHHEVRRILEICAREGIPATPRGGGSSVTLGLACPRGGVTLDLTRHMHKVLALSEADQTVTVEAGMYGPHLEAVLNAAPELFGTKHRYTCGHFPQSFEWSTVGGWAVTRGAGQNSTYYGKIEDLVAAQTFAAPAGDLRTRAWPRAALGPDLDQLLLGGEGAFGVLTEVTLRIFRHLPETRRRYAYLFPDWEAACGAAREVLQGEDGRPSVFRLSDAEETDIALKLYGVEHPVLDTLLALKGLKPGRRCLLLGTADGEDGQTRVTAAAVARAARAAGALSLSGLVTRAWEHGRFKDPYLREDLQDAGILTDTLECSVTWSNLAQVHRRVREAVHARPRTLCMAHMSHAYPQGGNLYFIFITAMEDIASYLAYQASILDAIRASGASLSHHHGIGRMTAPWLEGQLGSTAMDLLRALKAHLDPGGIMNPGGTLGLDLPGAARR</sequence>
<reference evidence="10" key="1">
    <citation type="journal article" date="2023" name="Int. J. Syst. Evol. Microbiol.">
        <title>Mesoterricola silvestris gen. nov., sp. nov., Mesoterricola sediminis sp. nov., Geothrix oryzae sp. nov., Geothrix edaphica sp. nov., Geothrix rubra sp. nov., and Geothrix limicola sp. nov., six novel members of Acidobacteriota isolated from soils.</title>
        <authorList>
            <person name="Itoh H."/>
            <person name="Sugisawa Y."/>
            <person name="Mise K."/>
            <person name="Xu Z."/>
            <person name="Kuniyasu M."/>
            <person name="Ushijima N."/>
            <person name="Kawano K."/>
            <person name="Kobayashi E."/>
            <person name="Shiratori Y."/>
            <person name="Masuda Y."/>
            <person name="Senoo K."/>
        </authorList>
    </citation>
    <scope>NUCLEOTIDE SEQUENCE</scope>
    <source>
        <strain evidence="10">W786</strain>
    </source>
</reference>
<dbReference type="EMBL" id="AP027081">
    <property type="protein sequence ID" value="BDU75513.1"/>
    <property type="molecule type" value="Genomic_DNA"/>
</dbReference>
<keyword evidence="4 7" id="KW-0274">FAD</keyword>
<feature type="binding site" evidence="6">
    <location>
        <position position="426"/>
    </location>
    <ligand>
        <name>substrate</name>
    </ligand>
</feature>
<dbReference type="PANTHER" id="PTHR46568:SF1">
    <property type="entry name" value="ALKYLDIHYDROXYACETONEPHOSPHATE SYNTHASE, PEROXISOMAL"/>
    <property type="match status" value="1"/>
</dbReference>
<evidence type="ECO:0000313" key="11">
    <source>
        <dbReference type="Proteomes" id="UP001228113"/>
    </source>
</evidence>
<dbReference type="GO" id="GO:0071949">
    <property type="term" value="F:FAD binding"/>
    <property type="evidence" value="ECO:0007669"/>
    <property type="project" value="InterPro"/>
</dbReference>
<dbReference type="PROSITE" id="PS51387">
    <property type="entry name" value="FAD_PCMH"/>
    <property type="match status" value="1"/>
</dbReference>
<evidence type="ECO:0000313" key="10">
    <source>
        <dbReference type="EMBL" id="BDU75513.1"/>
    </source>
</evidence>
<keyword evidence="3" id="KW-0285">Flavoprotein</keyword>
<dbReference type="FunFam" id="1.10.45.10:FF:000001">
    <property type="entry name" value="D-lactate dehydrogenase mitochondrial"/>
    <property type="match status" value="1"/>
</dbReference>
<dbReference type="KEGG" id="msea:METESE_04710"/>
<dbReference type="AlphaFoldDB" id="A0AA48HC03"/>
<feature type="domain" description="FAD-binding PCMH-type" evidence="9">
    <location>
        <begin position="116"/>
        <end position="302"/>
    </location>
</feature>
<evidence type="ECO:0000256" key="4">
    <source>
        <dbReference type="ARBA" id="ARBA00022827"/>
    </source>
</evidence>
<dbReference type="Gene3D" id="3.30.70.3450">
    <property type="match status" value="1"/>
</dbReference>
<dbReference type="Gene3D" id="3.30.300.330">
    <property type="match status" value="1"/>
</dbReference>
<evidence type="ECO:0000256" key="3">
    <source>
        <dbReference type="ARBA" id="ARBA00022630"/>
    </source>
</evidence>
<dbReference type="PANTHER" id="PTHR46568">
    <property type="entry name" value="ALKYLDIHYDROXYACETONEPHOSPHATE SYNTHASE, PEROXISOMAL"/>
    <property type="match status" value="1"/>
</dbReference>
<dbReference type="RefSeq" id="WP_316411000.1">
    <property type="nucleotide sequence ID" value="NZ_AP027081.1"/>
</dbReference>
<dbReference type="InterPro" id="IPR016169">
    <property type="entry name" value="FAD-bd_PCMH_sub2"/>
</dbReference>
<dbReference type="InterPro" id="IPR006094">
    <property type="entry name" value="Oxid_FAD_bind_N"/>
</dbReference>
<evidence type="ECO:0000256" key="5">
    <source>
        <dbReference type="PIRSR" id="PIRSR625650-1"/>
    </source>
</evidence>
<dbReference type="GO" id="GO:0008610">
    <property type="term" value="P:lipid biosynthetic process"/>
    <property type="evidence" value="ECO:0007669"/>
    <property type="project" value="InterPro"/>
</dbReference>
<protein>
    <submittedName>
        <fullName evidence="10">Oxidoreductase</fullName>
    </submittedName>
</protein>
<accession>A0AA48HC03</accession>
<dbReference type="InterPro" id="IPR016171">
    <property type="entry name" value="Vanillyl_alc_oxidase_C-sub2"/>
</dbReference>
<proteinExistence type="inferred from homology"/>
<dbReference type="Gene3D" id="3.30.465.10">
    <property type="match status" value="1"/>
</dbReference>
<organism evidence="10 11">
    <name type="scientific">Mesoterricola sediminis</name>
    <dbReference type="NCBI Taxonomy" id="2927980"/>
    <lineage>
        <taxon>Bacteria</taxon>
        <taxon>Pseudomonadati</taxon>
        <taxon>Acidobacteriota</taxon>
        <taxon>Holophagae</taxon>
        <taxon>Holophagales</taxon>
        <taxon>Holophagaceae</taxon>
        <taxon>Mesoterricola</taxon>
    </lineage>
</organism>
<dbReference type="SUPFAM" id="SSF56176">
    <property type="entry name" value="FAD-binding/transporter-associated domain-like"/>
    <property type="match status" value="1"/>
</dbReference>